<feature type="compositionally biased region" description="Polar residues" evidence="1">
    <location>
        <begin position="24"/>
        <end position="33"/>
    </location>
</feature>
<dbReference type="Proteomes" id="UP000008782">
    <property type="component" value="Unassembled WGS sequence"/>
</dbReference>
<dbReference type="GeneID" id="24405840"/>
<reference evidence="3" key="1">
    <citation type="journal article" date="2012" name="Nat. Genet.">
        <title>Lifestyle transitions in plant pathogenic Colletotrichum fungi deciphered by genome and transcriptome analyses.</title>
        <authorList>
            <person name="O'Connell R.J."/>
            <person name="Thon M.R."/>
            <person name="Hacquard S."/>
            <person name="Amyotte S.G."/>
            <person name="Kleemann J."/>
            <person name="Torres M.F."/>
            <person name="Damm U."/>
            <person name="Buiate E.A."/>
            <person name="Epstein L."/>
            <person name="Alkan N."/>
            <person name="Altmueller J."/>
            <person name="Alvarado-Balderrama L."/>
            <person name="Bauser C.A."/>
            <person name="Becker C."/>
            <person name="Birren B.W."/>
            <person name="Chen Z."/>
            <person name="Choi J."/>
            <person name="Crouch J.A."/>
            <person name="Duvick J.P."/>
            <person name="Farman M.A."/>
            <person name="Gan P."/>
            <person name="Heiman D."/>
            <person name="Henrissat B."/>
            <person name="Howard R.J."/>
            <person name="Kabbage M."/>
            <person name="Koch C."/>
            <person name="Kracher B."/>
            <person name="Kubo Y."/>
            <person name="Law A.D."/>
            <person name="Lebrun M.-H."/>
            <person name="Lee Y.-H."/>
            <person name="Miyara I."/>
            <person name="Moore N."/>
            <person name="Neumann U."/>
            <person name="Nordstroem K."/>
            <person name="Panaccione D.G."/>
            <person name="Panstruga R."/>
            <person name="Place M."/>
            <person name="Proctor R.H."/>
            <person name="Prusky D."/>
            <person name="Rech G."/>
            <person name="Reinhardt R."/>
            <person name="Rollins J.A."/>
            <person name="Rounsley S."/>
            <person name="Schardl C.L."/>
            <person name="Schwartz D.C."/>
            <person name="Shenoy N."/>
            <person name="Shirasu K."/>
            <person name="Sikhakolli U.R."/>
            <person name="Stueber K."/>
            <person name="Sukno S.A."/>
            <person name="Sweigard J.A."/>
            <person name="Takano Y."/>
            <person name="Takahara H."/>
            <person name="Trail F."/>
            <person name="van der Does H.C."/>
            <person name="Voll L.M."/>
            <person name="Will I."/>
            <person name="Young S."/>
            <person name="Zeng Q."/>
            <person name="Zhang J."/>
            <person name="Zhou S."/>
            <person name="Dickman M.B."/>
            <person name="Schulze-Lefert P."/>
            <person name="Ver Loren van Themaat E."/>
            <person name="Ma L.-J."/>
            <person name="Vaillancourt L.J."/>
        </authorList>
    </citation>
    <scope>NUCLEOTIDE SEQUENCE [LARGE SCALE GENOMIC DNA]</scope>
    <source>
        <strain evidence="3">M1.001 / M2 / FGSC 10212</strain>
    </source>
</reference>
<dbReference type="HOGENOM" id="CLU_2527325_0_0_1"/>
<keyword evidence="3" id="KW-1185">Reference proteome</keyword>
<feature type="region of interest" description="Disordered" evidence="1">
    <location>
        <begin position="22"/>
        <end position="42"/>
    </location>
</feature>
<evidence type="ECO:0000313" key="3">
    <source>
        <dbReference type="Proteomes" id="UP000008782"/>
    </source>
</evidence>
<evidence type="ECO:0000256" key="1">
    <source>
        <dbReference type="SAM" id="MobiDB-lite"/>
    </source>
</evidence>
<dbReference type="VEuPathDB" id="FungiDB:GLRG_00475"/>
<evidence type="ECO:0000313" key="2">
    <source>
        <dbReference type="EMBL" id="EFQ25331.1"/>
    </source>
</evidence>
<sequence length="84" mass="8919">MTSTVLSLPRHIYLTWSALRRSGAGSQNPSNDPLRTPAGIRRLPSSTSAATWSFNVCDLLGRPAAAAAAVFDPKSCSEQDESAE</sequence>
<dbReference type="RefSeq" id="XP_008089351.1">
    <property type="nucleotide sequence ID" value="XM_008091160.1"/>
</dbReference>
<accession>E3Q419</accession>
<proteinExistence type="predicted"/>
<protein>
    <submittedName>
        <fullName evidence="2">Uncharacterized protein</fullName>
    </submittedName>
</protein>
<gene>
    <name evidence="2" type="ORF">GLRG_00475</name>
</gene>
<dbReference type="AlphaFoldDB" id="E3Q419"/>
<organism evidence="3">
    <name type="scientific">Colletotrichum graminicola (strain M1.001 / M2 / FGSC 10212)</name>
    <name type="common">Maize anthracnose fungus</name>
    <name type="synonym">Glomerella graminicola</name>
    <dbReference type="NCBI Taxonomy" id="645133"/>
    <lineage>
        <taxon>Eukaryota</taxon>
        <taxon>Fungi</taxon>
        <taxon>Dikarya</taxon>
        <taxon>Ascomycota</taxon>
        <taxon>Pezizomycotina</taxon>
        <taxon>Sordariomycetes</taxon>
        <taxon>Hypocreomycetidae</taxon>
        <taxon>Glomerellales</taxon>
        <taxon>Glomerellaceae</taxon>
        <taxon>Colletotrichum</taxon>
        <taxon>Colletotrichum graminicola species complex</taxon>
    </lineage>
</organism>
<name>E3Q419_COLGM</name>
<dbReference type="EMBL" id="GG697332">
    <property type="protein sequence ID" value="EFQ25331.1"/>
    <property type="molecule type" value="Genomic_DNA"/>
</dbReference>